<organism evidence="10 11">
    <name type="scientific">Parvicella tangerina</name>
    <dbReference type="NCBI Taxonomy" id="2829795"/>
    <lineage>
        <taxon>Bacteria</taxon>
        <taxon>Pseudomonadati</taxon>
        <taxon>Bacteroidota</taxon>
        <taxon>Flavobacteriia</taxon>
        <taxon>Flavobacteriales</taxon>
        <taxon>Parvicellaceae</taxon>
        <taxon>Parvicella</taxon>
    </lineage>
</organism>
<evidence type="ECO:0000256" key="2">
    <source>
        <dbReference type="ARBA" id="ARBA00012254"/>
    </source>
</evidence>
<reference evidence="10" key="1">
    <citation type="submission" date="2021-04" db="EMBL/GenBank/DDBJ databases">
        <authorList>
            <person name="Rodrigo-Torres L."/>
            <person name="Arahal R. D."/>
            <person name="Lucena T."/>
        </authorList>
    </citation>
    <scope>NUCLEOTIDE SEQUENCE</scope>
    <source>
        <strain evidence="10">AS29M-1</strain>
    </source>
</reference>
<evidence type="ECO:0000256" key="6">
    <source>
        <dbReference type="ARBA" id="ARBA00041324"/>
    </source>
</evidence>
<dbReference type="Proteomes" id="UP000683507">
    <property type="component" value="Chromosome"/>
</dbReference>
<comment type="similarity">
    <text evidence="5">Belongs to the GART family.</text>
</comment>
<dbReference type="GO" id="GO:0006189">
    <property type="term" value="P:'de novo' IMP biosynthetic process"/>
    <property type="evidence" value="ECO:0007669"/>
    <property type="project" value="InterPro"/>
</dbReference>
<keyword evidence="11" id="KW-1185">Reference proteome</keyword>
<keyword evidence="4" id="KW-0658">Purine biosynthesis</keyword>
<evidence type="ECO:0000256" key="4">
    <source>
        <dbReference type="ARBA" id="ARBA00022755"/>
    </source>
</evidence>
<evidence type="ECO:0000256" key="7">
    <source>
        <dbReference type="ARBA" id="ARBA00041682"/>
    </source>
</evidence>
<protein>
    <recommendedName>
        <fullName evidence="2">phosphoribosylglycinamide formyltransferase 1</fullName>
        <ecNumber evidence="2">2.1.2.2</ecNumber>
    </recommendedName>
    <alternativeName>
        <fullName evidence="7">5'-phosphoribosylglycinamide transformylase</fullName>
    </alternativeName>
    <alternativeName>
        <fullName evidence="6">GAR transformylase</fullName>
    </alternativeName>
</protein>
<dbReference type="InterPro" id="IPR036477">
    <property type="entry name" value="Formyl_transf_N_sf"/>
</dbReference>
<dbReference type="Gene3D" id="3.40.50.170">
    <property type="entry name" value="Formyl transferase, N-terminal domain"/>
    <property type="match status" value="1"/>
</dbReference>
<dbReference type="PANTHER" id="PTHR43369">
    <property type="entry name" value="PHOSPHORIBOSYLGLYCINAMIDE FORMYLTRANSFERASE"/>
    <property type="match status" value="1"/>
</dbReference>
<sequence length="188" mass="20730">MKAKLALLASGTGTNVRNIIAHFENNDAITVDCVITNKSDAGALNFALEKDIDAFVFSKAEFNDGSVLELLKERGVTHVILAGFLLMISPALVDHFKDRILNIHPALLPNYGGKGMYGMNVHNAVYENKESKSGITIHLVNEEYDKGKILAQFEVDIEGCSPEEISSRVRDLEQQYFPGVIEDYITAN</sequence>
<evidence type="ECO:0000256" key="8">
    <source>
        <dbReference type="ARBA" id="ARBA00047664"/>
    </source>
</evidence>
<evidence type="ECO:0000313" key="10">
    <source>
        <dbReference type="EMBL" id="CAG5077646.1"/>
    </source>
</evidence>
<accession>A0A916NPW6</accession>
<dbReference type="InterPro" id="IPR001555">
    <property type="entry name" value="GART_AS"/>
</dbReference>
<dbReference type="PANTHER" id="PTHR43369:SF2">
    <property type="entry name" value="PHOSPHORIBOSYLGLYCINAMIDE FORMYLTRANSFERASE"/>
    <property type="match status" value="1"/>
</dbReference>
<evidence type="ECO:0000259" key="9">
    <source>
        <dbReference type="Pfam" id="PF00551"/>
    </source>
</evidence>
<dbReference type="GO" id="GO:0004644">
    <property type="term" value="F:phosphoribosylglycinamide formyltransferase activity"/>
    <property type="evidence" value="ECO:0007669"/>
    <property type="project" value="UniProtKB-EC"/>
</dbReference>
<dbReference type="RefSeq" id="WP_258540681.1">
    <property type="nucleotide sequence ID" value="NZ_OU015584.1"/>
</dbReference>
<dbReference type="EC" id="2.1.2.2" evidence="2"/>
<comment type="pathway">
    <text evidence="1">Purine metabolism; IMP biosynthesis via de novo pathway; N(2)-formyl-N(1)-(5-phospho-D-ribosyl)glycinamide from N(1)-(5-phospho-D-ribosyl)glycinamide (10-formyl THF route): step 1/1.</text>
</comment>
<keyword evidence="3 10" id="KW-0808">Transferase</keyword>
<comment type="catalytic activity">
    <reaction evidence="8">
        <text>N(1)-(5-phospho-beta-D-ribosyl)glycinamide + (6R)-10-formyltetrahydrofolate = N(2)-formyl-N(1)-(5-phospho-beta-D-ribosyl)glycinamide + (6S)-5,6,7,8-tetrahydrofolate + H(+)</text>
        <dbReference type="Rhea" id="RHEA:15053"/>
        <dbReference type="ChEBI" id="CHEBI:15378"/>
        <dbReference type="ChEBI" id="CHEBI:57453"/>
        <dbReference type="ChEBI" id="CHEBI:143788"/>
        <dbReference type="ChEBI" id="CHEBI:147286"/>
        <dbReference type="ChEBI" id="CHEBI:195366"/>
        <dbReference type="EC" id="2.1.2.2"/>
    </reaction>
</comment>
<evidence type="ECO:0000313" key="11">
    <source>
        <dbReference type="Proteomes" id="UP000683507"/>
    </source>
</evidence>
<dbReference type="PROSITE" id="PS00373">
    <property type="entry name" value="GART"/>
    <property type="match status" value="1"/>
</dbReference>
<dbReference type="EMBL" id="OU015584">
    <property type="protein sequence ID" value="CAG5077646.1"/>
    <property type="molecule type" value="Genomic_DNA"/>
</dbReference>
<dbReference type="InterPro" id="IPR002376">
    <property type="entry name" value="Formyl_transf_N"/>
</dbReference>
<dbReference type="Pfam" id="PF00551">
    <property type="entry name" value="Formyl_trans_N"/>
    <property type="match status" value="1"/>
</dbReference>
<proteinExistence type="inferred from homology"/>
<feature type="domain" description="Formyl transferase N-terminal" evidence="9">
    <location>
        <begin position="4"/>
        <end position="181"/>
    </location>
</feature>
<evidence type="ECO:0000256" key="1">
    <source>
        <dbReference type="ARBA" id="ARBA00005054"/>
    </source>
</evidence>
<evidence type="ECO:0000256" key="5">
    <source>
        <dbReference type="ARBA" id="ARBA00038440"/>
    </source>
</evidence>
<dbReference type="KEGG" id="ptan:CRYO30217_00448"/>
<dbReference type="InterPro" id="IPR004607">
    <property type="entry name" value="GART"/>
</dbReference>
<dbReference type="GO" id="GO:0005829">
    <property type="term" value="C:cytosol"/>
    <property type="evidence" value="ECO:0007669"/>
    <property type="project" value="TreeGrafter"/>
</dbReference>
<gene>
    <name evidence="10" type="primary">purN</name>
    <name evidence="10" type="ORF">CRYO30217_00448</name>
</gene>
<name>A0A916NPW6_9FLAO</name>
<dbReference type="AlphaFoldDB" id="A0A916NPW6"/>
<dbReference type="CDD" id="cd08645">
    <property type="entry name" value="FMT_core_GART"/>
    <property type="match status" value="1"/>
</dbReference>
<dbReference type="SUPFAM" id="SSF53328">
    <property type="entry name" value="Formyltransferase"/>
    <property type="match status" value="1"/>
</dbReference>
<evidence type="ECO:0000256" key="3">
    <source>
        <dbReference type="ARBA" id="ARBA00022679"/>
    </source>
</evidence>